<evidence type="ECO:0000256" key="5">
    <source>
        <dbReference type="SAM" id="MobiDB-lite"/>
    </source>
</evidence>
<dbReference type="PROSITE" id="PS50294">
    <property type="entry name" value="WD_REPEATS_REGION"/>
    <property type="match status" value="1"/>
</dbReference>
<reference evidence="6 7" key="1">
    <citation type="submission" date="2018-10" db="EMBL/GenBank/DDBJ databases">
        <title>A high-quality apple genome assembly.</title>
        <authorList>
            <person name="Hu J."/>
        </authorList>
    </citation>
    <scope>NUCLEOTIDE SEQUENCE [LARGE SCALE GENOMIC DNA]</scope>
    <source>
        <strain evidence="7">cv. HFTH1</strain>
        <tissue evidence="6">Young leaf</tissue>
    </source>
</reference>
<dbReference type="PANTHER" id="PTHR44218:SF15">
    <property type="entry name" value="PROTEIN SPA1-RELATED 2"/>
    <property type="match status" value="1"/>
</dbReference>
<feature type="compositionally biased region" description="Polar residues" evidence="5">
    <location>
        <begin position="633"/>
        <end position="643"/>
    </location>
</feature>
<keyword evidence="2" id="KW-0677">Repeat</keyword>
<dbReference type="SMART" id="SM00320">
    <property type="entry name" value="WD40"/>
    <property type="match status" value="6"/>
</dbReference>
<evidence type="ECO:0000256" key="2">
    <source>
        <dbReference type="ARBA" id="ARBA00022737"/>
    </source>
</evidence>
<evidence type="ECO:0000313" key="6">
    <source>
        <dbReference type="EMBL" id="RXI07741.1"/>
    </source>
</evidence>
<dbReference type="SUPFAM" id="SSF50978">
    <property type="entry name" value="WD40 repeat-like"/>
    <property type="match status" value="1"/>
</dbReference>
<dbReference type="InterPro" id="IPR020472">
    <property type="entry name" value="WD40_PAC1"/>
</dbReference>
<dbReference type="InterPro" id="IPR011009">
    <property type="entry name" value="Kinase-like_dom_sf"/>
</dbReference>
<feature type="region of interest" description="Disordered" evidence="5">
    <location>
        <begin position="610"/>
        <end position="645"/>
    </location>
</feature>
<accession>A0A498KKN4</accession>
<proteinExistence type="predicted"/>
<dbReference type="PROSITE" id="PS50082">
    <property type="entry name" value="WD_REPEATS_2"/>
    <property type="match status" value="3"/>
</dbReference>
<dbReference type="GO" id="GO:0009640">
    <property type="term" value="P:photomorphogenesis"/>
    <property type="evidence" value="ECO:0007669"/>
    <property type="project" value="InterPro"/>
</dbReference>
<dbReference type="Pfam" id="PF00400">
    <property type="entry name" value="WD40"/>
    <property type="match status" value="4"/>
</dbReference>
<name>A0A498KKN4_MALDO</name>
<feature type="repeat" description="WD" evidence="3">
    <location>
        <begin position="724"/>
        <end position="766"/>
    </location>
</feature>
<feature type="compositionally biased region" description="Basic and acidic residues" evidence="5">
    <location>
        <begin position="616"/>
        <end position="629"/>
    </location>
</feature>
<dbReference type="Proteomes" id="UP000290289">
    <property type="component" value="Chromosome 1"/>
</dbReference>
<dbReference type="PANTHER" id="PTHR44218">
    <property type="entry name" value="PROTEIN SPA1-RELATED 2"/>
    <property type="match status" value="1"/>
</dbReference>
<dbReference type="InterPro" id="IPR015943">
    <property type="entry name" value="WD40/YVTN_repeat-like_dom_sf"/>
</dbReference>
<dbReference type="SUPFAM" id="SSF56112">
    <property type="entry name" value="Protein kinase-like (PK-like)"/>
    <property type="match status" value="1"/>
</dbReference>
<dbReference type="Gene3D" id="2.130.10.10">
    <property type="entry name" value="YVTN repeat-like/Quinoprotein amine dehydrogenase"/>
    <property type="match status" value="1"/>
</dbReference>
<feature type="repeat" description="WD" evidence="3">
    <location>
        <begin position="853"/>
        <end position="893"/>
    </location>
</feature>
<keyword evidence="7" id="KW-1185">Reference proteome</keyword>
<evidence type="ECO:0000256" key="3">
    <source>
        <dbReference type="PROSITE-ProRule" id="PRU00221"/>
    </source>
</evidence>
<keyword evidence="1 3" id="KW-0853">WD repeat</keyword>
<dbReference type="InterPro" id="IPR001680">
    <property type="entry name" value="WD40_rpt"/>
</dbReference>
<dbReference type="STRING" id="3750.A0A498KKN4"/>
<dbReference type="EMBL" id="RDQH01000327">
    <property type="protein sequence ID" value="RXI07741.1"/>
    <property type="molecule type" value="Genomic_DNA"/>
</dbReference>
<evidence type="ECO:0000256" key="4">
    <source>
        <dbReference type="SAM" id="Coils"/>
    </source>
</evidence>
<evidence type="ECO:0000313" key="7">
    <source>
        <dbReference type="Proteomes" id="UP000290289"/>
    </source>
</evidence>
<organism evidence="6 7">
    <name type="scientific">Malus domestica</name>
    <name type="common">Apple</name>
    <name type="synonym">Pyrus malus</name>
    <dbReference type="NCBI Taxonomy" id="3750"/>
    <lineage>
        <taxon>Eukaryota</taxon>
        <taxon>Viridiplantae</taxon>
        <taxon>Streptophyta</taxon>
        <taxon>Embryophyta</taxon>
        <taxon>Tracheophyta</taxon>
        <taxon>Spermatophyta</taxon>
        <taxon>Magnoliopsida</taxon>
        <taxon>eudicotyledons</taxon>
        <taxon>Gunneridae</taxon>
        <taxon>Pentapetalae</taxon>
        <taxon>rosids</taxon>
        <taxon>fabids</taxon>
        <taxon>Rosales</taxon>
        <taxon>Rosaceae</taxon>
        <taxon>Amygdaloideae</taxon>
        <taxon>Maleae</taxon>
        <taxon>Malus</taxon>
    </lineage>
</organism>
<dbReference type="PROSITE" id="PS00678">
    <property type="entry name" value="WD_REPEATS_1"/>
    <property type="match status" value="2"/>
</dbReference>
<comment type="caution">
    <text evidence="6">The sequence shown here is derived from an EMBL/GenBank/DDBJ whole genome shotgun (WGS) entry which is preliminary data.</text>
</comment>
<dbReference type="InterPro" id="IPR044630">
    <property type="entry name" value="SPA1/2/3/4"/>
</dbReference>
<protein>
    <submittedName>
        <fullName evidence="6">Uncharacterized protein</fullName>
    </submittedName>
</protein>
<feature type="repeat" description="WD" evidence="3">
    <location>
        <begin position="767"/>
        <end position="809"/>
    </location>
</feature>
<dbReference type="PRINTS" id="PR00320">
    <property type="entry name" value="GPROTEINBRPT"/>
</dbReference>
<feature type="coiled-coil region" evidence="4">
    <location>
        <begin position="528"/>
        <end position="555"/>
    </location>
</feature>
<sequence length="1035" mass="115698">MDGMENFVDNMAANRVAVRNEKLKPKEVDPFHNVALEGQNLPESSVVSTMEGKDLSRCVTSSSGFEPRWSANGMGQVVEELKLKHYRKPDSASSQECWQDPDPAVARGFRSKNFRGDSTSLGNDQNLLRVRGELREMSPRVRSLKPLSSNHSEQEADKLSAYLRAEDSKIMSNNMLSIAKKRLKTQSTNSNSQLLVKEMSKGKTISKFPEPYGGFGSQVVGQNDLKPRYGSEVASDAELKANANNDRLSSHVQNQSGTKSISYGISLREWLKPGSHKVDVAERLLIFRQIVELVDFAHSQGVPLQDLRPSRFILLPSNEIKYTGGSAIREPISIVNPDLINKRQSEQDADADAERILGGTQTKMSEGNEDEYFIAGPKKFEFGELQFRMNSSYQNKLVAVQQGSTSVIVQLEEKWYTSPEEFSERGCTLSSNVYALGVLLFEVHSALMWDLHDRILPPNFLSQNPLGAGFCLWLLHPEPLSRPTTREILQSELMGGKQESASCDDFSKSADDFDAESEALLSFLSSLKDKKQGHASKLVEEIRRLEEDINKFGGRPLSGISSDVSLAHKEFHSDREQGSVSNMIETQLMMNINQLGDAYASTRYQMRLKKTAPAARPDKEVLNNRDSWRHVRNGSQDSSTNQKSGDRLGAFFDGLPKFSRFSKFEVCGTLRNRDLLNSSNVICCLSFDRDEEYIATAGVSKKIKIFDFDALVDNSLDIHYPVVEMPHKSKLSCVCWNNYFKNYLASSDYDGVVQMWDATTGQGFSQYVEHQRRAWCVDFSQADPKKFASGSDDCTVKLWSTNEKKSTNTIWNAANVCCVQFSEYSSNLVVFGSADYKIYGYDLRNTRIPWCTLPGHGKAVSYVKFVDAETLVSASTDNTLKLWDLNQSTSTGLSPNACSLTFSGHTNEKNFVGLSVSDGYIACGSETNEVYSYYRSLPMPITSHKFGAIDPVSGNGVIEVYRPQSSKESVLSPKFFYLYVLLGSKWVLEAEPEREWNADIHVITDIITVEVSPALCSTDALNGSFLYRVQTFKLS</sequence>
<gene>
    <name evidence="6" type="ORF">DVH24_009772</name>
</gene>
<evidence type="ECO:0000256" key="1">
    <source>
        <dbReference type="ARBA" id="ARBA00022574"/>
    </source>
</evidence>
<dbReference type="InterPro" id="IPR019775">
    <property type="entry name" value="WD40_repeat_CS"/>
</dbReference>
<dbReference type="InterPro" id="IPR036322">
    <property type="entry name" value="WD40_repeat_dom_sf"/>
</dbReference>
<keyword evidence="4" id="KW-0175">Coiled coil</keyword>
<dbReference type="AlphaFoldDB" id="A0A498KKN4"/>
<dbReference type="Gene3D" id="1.10.510.10">
    <property type="entry name" value="Transferase(Phosphotransferase) domain 1"/>
    <property type="match status" value="1"/>
</dbReference>